<evidence type="ECO:0000259" key="3">
    <source>
        <dbReference type="Pfam" id="PF00155"/>
    </source>
</evidence>
<evidence type="ECO:0000256" key="2">
    <source>
        <dbReference type="ARBA" id="ARBA00022679"/>
    </source>
</evidence>
<dbReference type="InterPro" id="IPR050087">
    <property type="entry name" value="AON_synthase_class-II"/>
</dbReference>
<gene>
    <name evidence="4" type="ORF">ACFFUR_12785</name>
</gene>
<dbReference type="Proteomes" id="UP001589654">
    <property type="component" value="Unassembled WGS sequence"/>
</dbReference>
<keyword evidence="5" id="KW-1185">Reference proteome</keyword>
<proteinExistence type="predicted"/>
<comment type="caution">
    <text evidence="4">The sequence shown here is derived from an EMBL/GenBank/DDBJ whole genome shotgun (WGS) entry which is preliminary data.</text>
</comment>
<sequence>MKEHPIAHHIDRVIKILGQEFLYFSGTAYLGIGTVREFEDLVLEGIKKYGPNYGASRSGNIRLEVFDQMEHYFAHGAGAEDAALLSSGFLAGQITIRELAKLTHELWAAPDAHPAIIPEGQYFHGDQNMEKFARECIQKSHQKKGNSIGILVNAIDTLFPAVHDFEWTRDLSPANEYFLLVDDSHAFGLLGHEIFGTYQQWKNLPAKLIVSGSLGKALGIPAGVIIGEKSFIQSIKTNPWFIGASPPAPGFCDAFLKSKRIYLKQQRILLEKMDYFFDQIKGIHGIKYVNNFPVVRLGKNGWADKLWERGLIISSFSYPSPSDPPMERAVLSAFHQKSDLEFLAKTIQKLS</sequence>
<evidence type="ECO:0000256" key="1">
    <source>
        <dbReference type="ARBA" id="ARBA00001933"/>
    </source>
</evidence>
<dbReference type="Gene3D" id="3.90.1150.10">
    <property type="entry name" value="Aspartate Aminotransferase, domain 1"/>
    <property type="match status" value="1"/>
</dbReference>
<evidence type="ECO:0000313" key="4">
    <source>
        <dbReference type="EMBL" id="MFB9212683.1"/>
    </source>
</evidence>
<dbReference type="InterPro" id="IPR004839">
    <property type="entry name" value="Aminotransferase_I/II_large"/>
</dbReference>
<protein>
    <submittedName>
        <fullName evidence="4">Aminotransferase class I/II-fold pyridoxal phosphate-dependent enzyme</fullName>
    </submittedName>
</protein>
<reference evidence="4 5" key="1">
    <citation type="submission" date="2024-09" db="EMBL/GenBank/DDBJ databases">
        <authorList>
            <person name="Sun Q."/>
            <person name="Mori K."/>
        </authorList>
    </citation>
    <scope>NUCLEOTIDE SEQUENCE [LARGE SCALE GENOMIC DNA]</scope>
    <source>
        <strain evidence="4 5">CECT 7682</strain>
    </source>
</reference>
<dbReference type="GO" id="GO:0008483">
    <property type="term" value="F:transaminase activity"/>
    <property type="evidence" value="ECO:0007669"/>
    <property type="project" value="UniProtKB-KW"/>
</dbReference>
<keyword evidence="2" id="KW-0808">Transferase</keyword>
<dbReference type="Gene3D" id="3.40.640.10">
    <property type="entry name" value="Type I PLP-dependent aspartate aminotransferase-like (Major domain)"/>
    <property type="match status" value="1"/>
</dbReference>
<dbReference type="EMBL" id="JBHMEW010000063">
    <property type="protein sequence ID" value="MFB9212683.1"/>
    <property type="molecule type" value="Genomic_DNA"/>
</dbReference>
<dbReference type="Pfam" id="PF00155">
    <property type="entry name" value="Aminotran_1_2"/>
    <property type="match status" value="1"/>
</dbReference>
<comment type="cofactor">
    <cofactor evidence="1">
        <name>pyridoxal 5'-phosphate</name>
        <dbReference type="ChEBI" id="CHEBI:597326"/>
    </cofactor>
</comment>
<dbReference type="InterPro" id="IPR015424">
    <property type="entry name" value="PyrdxlP-dep_Trfase"/>
</dbReference>
<dbReference type="RefSeq" id="WP_290247546.1">
    <property type="nucleotide sequence ID" value="NZ_JAUFQT010000001.1"/>
</dbReference>
<dbReference type="InterPro" id="IPR015422">
    <property type="entry name" value="PyrdxlP-dep_Trfase_small"/>
</dbReference>
<evidence type="ECO:0000313" key="5">
    <source>
        <dbReference type="Proteomes" id="UP001589654"/>
    </source>
</evidence>
<dbReference type="PANTHER" id="PTHR13693">
    <property type="entry name" value="CLASS II AMINOTRANSFERASE/8-AMINO-7-OXONONANOATE SYNTHASE"/>
    <property type="match status" value="1"/>
</dbReference>
<organism evidence="4 5">
    <name type="scientific">Echinicola jeungdonensis</name>
    <dbReference type="NCBI Taxonomy" id="709343"/>
    <lineage>
        <taxon>Bacteria</taxon>
        <taxon>Pseudomonadati</taxon>
        <taxon>Bacteroidota</taxon>
        <taxon>Cytophagia</taxon>
        <taxon>Cytophagales</taxon>
        <taxon>Cyclobacteriaceae</taxon>
        <taxon>Echinicola</taxon>
    </lineage>
</organism>
<feature type="domain" description="Aminotransferase class I/classII large" evidence="3">
    <location>
        <begin position="171"/>
        <end position="345"/>
    </location>
</feature>
<name>A0ABV5J788_9BACT</name>
<keyword evidence="4" id="KW-0032">Aminotransferase</keyword>
<accession>A0ABV5J788</accession>
<dbReference type="SUPFAM" id="SSF53383">
    <property type="entry name" value="PLP-dependent transferases"/>
    <property type="match status" value="1"/>
</dbReference>
<dbReference type="InterPro" id="IPR015421">
    <property type="entry name" value="PyrdxlP-dep_Trfase_major"/>
</dbReference>